<evidence type="ECO:0000259" key="9">
    <source>
        <dbReference type="PROSITE" id="PS50199"/>
    </source>
</evidence>
<feature type="domain" description="PHD-type" evidence="7">
    <location>
        <begin position="763"/>
        <end position="813"/>
    </location>
</feature>
<dbReference type="SMART" id="SM00249">
    <property type="entry name" value="PHD"/>
    <property type="match status" value="1"/>
</dbReference>
<accession>A0A9W7EEQ3</accession>
<evidence type="ECO:0000256" key="6">
    <source>
        <dbReference type="SAM" id="MobiDB-lite"/>
    </source>
</evidence>
<keyword evidence="12" id="KW-1185">Reference proteome</keyword>
<evidence type="ECO:0000259" key="10">
    <source>
        <dbReference type="PROSITE" id="PS50280"/>
    </source>
</evidence>
<dbReference type="Gene3D" id="2.30.30.380">
    <property type="entry name" value="Zn-finger domain of Sec23/24"/>
    <property type="match status" value="1"/>
</dbReference>
<organism evidence="11 12">
    <name type="scientific">Triparma laevis f. longispina</name>
    <dbReference type="NCBI Taxonomy" id="1714387"/>
    <lineage>
        <taxon>Eukaryota</taxon>
        <taxon>Sar</taxon>
        <taxon>Stramenopiles</taxon>
        <taxon>Ochrophyta</taxon>
        <taxon>Bolidophyceae</taxon>
        <taxon>Parmales</taxon>
        <taxon>Triparmaceae</taxon>
        <taxon>Triparma</taxon>
    </lineage>
</organism>
<dbReference type="InterPro" id="IPR001876">
    <property type="entry name" value="Znf_RanBP2"/>
</dbReference>
<feature type="region of interest" description="Disordered" evidence="6">
    <location>
        <begin position="689"/>
        <end position="715"/>
    </location>
</feature>
<dbReference type="AlphaFoldDB" id="A0A9W7EEQ3"/>
<evidence type="ECO:0000256" key="3">
    <source>
        <dbReference type="ARBA" id="ARBA00022833"/>
    </source>
</evidence>
<feature type="domain" description="RanBP2-type" evidence="9">
    <location>
        <begin position="285"/>
        <end position="314"/>
    </location>
</feature>
<dbReference type="PROSITE" id="PS50280">
    <property type="entry name" value="SET"/>
    <property type="match status" value="1"/>
</dbReference>
<evidence type="ECO:0000259" key="7">
    <source>
        <dbReference type="PROSITE" id="PS50016"/>
    </source>
</evidence>
<dbReference type="PROSITE" id="PS50089">
    <property type="entry name" value="ZF_RING_2"/>
    <property type="match status" value="1"/>
</dbReference>
<dbReference type="OrthoDB" id="336088at2759"/>
<dbReference type="EMBL" id="BRXW01000717">
    <property type="protein sequence ID" value="GMH75305.1"/>
    <property type="molecule type" value="Genomic_DNA"/>
</dbReference>
<dbReference type="GO" id="GO:0005634">
    <property type="term" value="C:nucleus"/>
    <property type="evidence" value="ECO:0007669"/>
    <property type="project" value="UniProtKB-ARBA"/>
</dbReference>
<dbReference type="Pfam" id="PF00628">
    <property type="entry name" value="PHD"/>
    <property type="match status" value="1"/>
</dbReference>
<dbReference type="InterPro" id="IPR001965">
    <property type="entry name" value="Znf_PHD"/>
</dbReference>
<dbReference type="CDD" id="cd15543">
    <property type="entry name" value="PHD_RSF1"/>
    <property type="match status" value="1"/>
</dbReference>
<dbReference type="InterPro" id="IPR011011">
    <property type="entry name" value="Znf_FYVE_PHD"/>
</dbReference>
<dbReference type="SUPFAM" id="SSF82199">
    <property type="entry name" value="SET domain"/>
    <property type="match status" value="1"/>
</dbReference>
<dbReference type="InterPro" id="IPR013083">
    <property type="entry name" value="Znf_RING/FYVE/PHD"/>
</dbReference>
<sequence>MSSPTFRFISKPFPPHGSFIGLIFPKKYFEGRPYHYILYEDGDSEDLSPEKIEEFKCTKNHVKRCREFMEGWKEVREVKEGKVVGVVSEDFDWDDIYITTAQYRHKENCNQIKLASQTSETLWVNKKLLRSVDRVSKVGGVWKARSFKWFGEEEAAEVISSSLVGRTKQSPKNTTVTTKPTNLSSMKKVTLNQIPTIHRHLFTVSKSRVIYGEGGYWYLENGNKGRAKEMLVDWNVDLFNRFGVECYNTSKIEEDVVALKTPKKKKKIQSVVGSPPSPCRIQNSTEYCWTCKSCTLLNHYHRRKCTLCSTRRDLKNTVNMSRLMMLAVRFRGCRREAERRGVSWMVCGEVWDCWVEGCMRRVVNSGKEGEDKKYCQIHRPRLLEKKSVLAITPLTSINTLGSSCGISPRFLEVRLGSRVRKFFKGYGFFDGSVSELLRCYVNGEEELEMCYRIVYEDGDSEDMSYRIISSLLHFYDTRRIRECEKIEGQVGGERELQIKGRKGRVVGVLEEWDCVVVRWGGSGCQVVSLLEVQGGVEEVFFEQKEEGVVGLEVSKHLNYFRDLAWRFPGNFVGPTLLHHPGIKEIANITLAGLKQKKFKIMDDTRKALSEEEAQCYILEKFRSVAGYKSKSLSPSQQKLALLEWPPTATKISPHLRGCGIVTVPTKSEASYLISQKVFMEGKAVDFVGEGEEQCEDSSDSDDEPEGEKQENKGWLSVGGQLKRKVESIQPEVKRAKSVLIRAPPPTHDPAGVLPYLRADQHFGVMCHICEDAGDDDKILLCDNCDKGFHMYCLRPVMVNIPVGEWLCPNCRPNLTATMQKYETSRSKMMRSDKQAQVSTYLKFPFKNPVDFWCKEIEDYAAVVYKTQNHFSSKEVNKMFRKENNFFQVGPISQSFKESTTNHWILPYPPSSADKYIQSVTSVASALMFMEVQQYSDNLIYSKRTPREMNRSELDKVEEMSPRNLFIYKQFKRNTALGLIPPVNVEYDKSQGFVVEALEDIKDKTLLVEYAGAVTRIVDSGQTDSDSLMVLLETNSPKTSLIIDPSTSGNMARFFSGVNNSNHESKKKINVRTRRFSVDGECHVVLFACRRIKKGERLSYDYNAGIATMSDEEWKKHGFYDTSHFS</sequence>
<evidence type="ECO:0000259" key="8">
    <source>
        <dbReference type="PROSITE" id="PS50089"/>
    </source>
</evidence>
<evidence type="ECO:0000256" key="4">
    <source>
        <dbReference type="ARBA" id="ARBA00022853"/>
    </source>
</evidence>
<dbReference type="Gene3D" id="2.170.270.10">
    <property type="entry name" value="SET domain"/>
    <property type="match status" value="1"/>
</dbReference>
<evidence type="ECO:0000256" key="2">
    <source>
        <dbReference type="ARBA" id="ARBA00022771"/>
    </source>
</evidence>
<name>A0A9W7EEQ3_9STRA</name>
<feature type="compositionally biased region" description="Acidic residues" evidence="6">
    <location>
        <begin position="689"/>
        <end position="705"/>
    </location>
</feature>
<evidence type="ECO:0000256" key="5">
    <source>
        <dbReference type="PROSITE-ProRule" id="PRU00322"/>
    </source>
</evidence>
<gene>
    <name evidence="11" type="ORF">TrLO_g9473</name>
</gene>
<dbReference type="Pfam" id="PF00856">
    <property type="entry name" value="SET"/>
    <property type="match status" value="1"/>
</dbReference>
<dbReference type="InterPro" id="IPR053114">
    <property type="entry name" value="ATXR5/ATXR6"/>
</dbReference>
<dbReference type="InterPro" id="IPR001841">
    <property type="entry name" value="Znf_RING"/>
</dbReference>
<evidence type="ECO:0000256" key="1">
    <source>
        <dbReference type="ARBA" id="ARBA00022723"/>
    </source>
</evidence>
<keyword evidence="2 5" id="KW-0863">Zinc-finger</keyword>
<protein>
    <submittedName>
        <fullName evidence="11">Uncharacterized protein</fullName>
    </submittedName>
</protein>
<dbReference type="Gene3D" id="3.30.40.10">
    <property type="entry name" value="Zinc/RING finger domain, C3HC4 (zinc finger)"/>
    <property type="match status" value="1"/>
</dbReference>
<comment type="caution">
    <text evidence="11">The sequence shown here is derived from an EMBL/GenBank/DDBJ whole genome shotgun (WGS) entry which is preliminary data.</text>
</comment>
<feature type="domain" description="RING-type" evidence="8">
    <location>
        <begin position="766"/>
        <end position="811"/>
    </location>
</feature>
<keyword evidence="4" id="KW-0156">Chromatin regulator</keyword>
<dbReference type="Proteomes" id="UP001165122">
    <property type="component" value="Unassembled WGS sequence"/>
</dbReference>
<dbReference type="InterPro" id="IPR019787">
    <property type="entry name" value="Znf_PHD-finger"/>
</dbReference>
<dbReference type="InterPro" id="IPR001214">
    <property type="entry name" value="SET_dom"/>
</dbReference>
<reference evidence="12" key="1">
    <citation type="journal article" date="2023" name="Commun. Biol.">
        <title>Genome analysis of Parmales, the sister group of diatoms, reveals the evolutionary specialization of diatoms from phago-mixotrophs to photoautotrophs.</title>
        <authorList>
            <person name="Ban H."/>
            <person name="Sato S."/>
            <person name="Yoshikawa S."/>
            <person name="Yamada K."/>
            <person name="Nakamura Y."/>
            <person name="Ichinomiya M."/>
            <person name="Sato N."/>
            <person name="Blanc-Mathieu R."/>
            <person name="Endo H."/>
            <person name="Kuwata A."/>
            <person name="Ogata H."/>
        </authorList>
    </citation>
    <scope>NUCLEOTIDE SEQUENCE [LARGE SCALE GENOMIC DNA]</scope>
    <source>
        <strain evidence="12">NIES 3700</strain>
    </source>
</reference>
<evidence type="ECO:0000313" key="11">
    <source>
        <dbReference type="EMBL" id="GMH75305.1"/>
    </source>
</evidence>
<dbReference type="PROSITE" id="PS50016">
    <property type="entry name" value="ZF_PHD_2"/>
    <property type="match status" value="1"/>
</dbReference>
<dbReference type="SUPFAM" id="SSF57903">
    <property type="entry name" value="FYVE/PHD zinc finger"/>
    <property type="match status" value="1"/>
</dbReference>
<dbReference type="PROSITE" id="PS01359">
    <property type="entry name" value="ZF_PHD_1"/>
    <property type="match status" value="1"/>
</dbReference>
<dbReference type="GO" id="GO:0006325">
    <property type="term" value="P:chromatin organization"/>
    <property type="evidence" value="ECO:0007669"/>
    <property type="project" value="UniProtKB-KW"/>
</dbReference>
<proteinExistence type="predicted"/>
<dbReference type="PROSITE" id="PS50199">
    <property type="entry name" value="ZF_RANBP2_2"/>
    <property type="match status" value="1"/>
</dbReference>
<dbReference type="PROSITE" id="PS01358">
    <property type="entry name" value="ZF_RANBP2_1"/>
    <property type="match status" value="1"/>
</dbReference>
<feature type="domain" description="SET" evidence="10">
    <location>
        <begin position="980"/>
        <end position="1102"/>
    </location>
</feature>
<keyword evidence="1" id="KW-0479">Metal-binding</keyword>
<dbReference type="GO" id="GO:0008270">
    <property type="term" value="F:zinc ion binding"/>
    <property type="evidence" value="ECO:0007669"/>
    <property type="project" value="UniProtKB-KW"/>
</dbReference>
<dbReference type="PANTHER" id="PTHR48442">
    <property type="entry name" value="SET DOMAIN-CONTAINING PROTEIN"/>
    <property type="match status" value="1"/>
</dbReference>
<dbReference type="InterPro" id="IPR046341">
    <property type="entry name" value="SET_dom_sf"/>
</dbReference>
<dbReference type="SMART" id="SM00317">
    <property type="entry name" value="SET"/>
    <property type="match status" value="1"/>
</dbReference>
<keyword evidence="3" id="KW-0862">Zinc</keyword>
<dbReference type="PANTHER" id="PTHR48442:SF1">
    <property type="entry name" value="SET DOMAIN-CONTAINING PROTEIN"/>
    <property type="match status" value="1"/>
</dbReference>
<evidence type="ECO:0000313" key="12">
    <source>
        <dbReference type="Proteomes" id="UP001165122"/>
    </source>
</evidence>
<dbReference type="InterPro" id="IPR019786">
    <property type="entry name" value="Zinc_finger_PHD-type_CS"/>
</dbReference>